<dbReference type="EMBL" id="KI925462">
    <property type="protein sequence ID" value="ETW78241.1"/>
    <property type="molecule type" value="Genomic_DNA"/>
</dbReference>
<evidence type="ECO:0008006" key="4">
    <source>
        <dbReference type="Google" id="ProtNLM"/>
    </source>
</evidence>
<feature type="region of interest" description="Disordered" evidence="1">
    <location>
        <begin position="1"/>
        <end position="142"/>
    </location>
</feature>
<sequence>MSNASAGNVPTSAKPPIIIRRPAHPKPHTTRAHVSDDIDPSPPPPPPRAQPSASTFTSTPPLAPAPELSTVPSSASMSASVSTSDGAGGSVGPEDDADDNGTLVQPRPRDELARFRQLVQPPDIPGVVDWGIPPPSTEPCDPAIEHKLAQFHALKRDPAQRRHFNDSLMASRAFRNPHLYAKLVEFVAADERATNFPRRAGDPFALASLADGDVIDSAIDVDGDEGLRPEWFADNIAELQKRRSEQHDAAKRSKIDFAPASATVAPPTAARAKNPYTQSYKDAGSGRPRKKSRWG</sequence>
<feature type="compositionally biased region" description="Low complexity" evidence="1">
    <location>
        <begin position="69"/>
        <end position="84"/>
    </location>
</feature>
<dbReference type="GO" id="GO:0006355">
    <property type="term" value="P:regulation of DNA-templated transcription"/>
    <property type="evidence" value="ECO:0007669"/>
    <property type="project" value="InterPro"/>
</dbReference>
<reference evidence="2 3" key="1">
    <citation type="journal article" date="2012" name="New Phytol.">
        <title>Insight into trade-off between wood decay and parasitism from the genome of a fungal forest pathogen.</title>
        <authorList>
            <person name="Olson A."/>
            <person name="Aerts A."/>
            <person name="Asiegbu F."/>
            <person name="Belbahri L."/>
            <person name="Bouzid O."/>
            <person name="Broberg A."/>
            <person name="Canback B."/>
            <person name="Coutinho P.M."/>
            <person name="Cullen D."/>
            <person name="Dalman K."/>
            <person name="Deflorio G."/>
            <person name="van Diepen L.T."/>
            <person name="Dunand C."/>
            <person name="Duplessis S."/>
            <person name="Durling M."/>
            <person name="Gonthier P."/>
            <person name="Grimwood J."/>
            <person name="Fossdal C.G."/>
            <person name="Hansson D."/>
            <person name="Henrissat B."/>
            <person name="Hietala A."/>
            <person name="Himmelstrand K."/>
            <person name="Hoffmeister D."/>
            <person name="Hogberg N."/>
            <person name="James T.Y."/>
            <person name="Karlsson M."/>
            <person name="Kohler A."/>
            <person name="Kues U."/>
            <person name="Lee Y.H."/>
            <person name="Lin Y.C."/>
            <person name="Lind M."/>
            <person name="Lindquist E."/>
            <person name="Lombard V."/>
            <person name="Lucas S."/>
            <person name="Lunden K."/>
            <person name="Morin E."/>
            <person name="Murat C."/>
            <person name="Park J."/>
            <person name="Raffaello T."/>
            <person name="Rouze P."/>
            <person name="Salamov A."/>
            <person name="Schmutz J."/>
            <person name="Solheim H."/>
            <person name="Stahlberg J."/>
            <person name="Velez H."/>
            <person name="de Vries R.P."/>
            <person name="Wiebenga A."/>
            <person name="Woodward S."/>
            <person name="Yakovlev I."/>
            <person name="Garbelotto M."/>
            <person name="Martin F."/>
            <person name="Grigoriev I.V."/>
            <person name="Stenlid J."/>
        </authorList>
    </citation>
    <scope>NUCLEOTIDE SEQUENCE [LARGE SCALE GENOMIC DNA]</scope>
    <source>
        <strain evidence="2 3">TC 32-1</strain>
    </source>
</reference>
<feature type="compositionally biased region" description="Pro residues" evidence="1">
    <location>
        <begin position="40"/>
        <end position="49"/>
    </location>
</feature>
<dbReference type="Proteomes" id="UP000030671">
    <property type="component" value="Unassembled WGS sequence"/>
</dbReference>
<dbReference type="InParanoid" id="W4JZE6"/>
<evidence type="ECO:0000313" key="3">
    <source>
        <dbReference type="Proteomes" id="UP000030671"/>
    </source>
</evidence>
<name>W4JZE6_HETIT</name>
<dbReference type="KEGG" id="hir:HETIRDRAFT_388331"/>
<dbReference type="HOGENOM" id="CLU_074178_0_0_1"/>
<evidence type="ECO:0000313" key="2">
    <source>
        <dbReference type="EMBL" id="ETW78241.1"/>
    </source>
</evidence>
<evidence type="ECO:0000256" key="1">
    <source>
        <dbReference type="SAM" id="MobiDB-lite"/>
    </source>
</evidence>
<organism evidence="2 3">
    <name type="scientific">Heterobasidion irregulare (strain TC 32-1)</name>
    <dbReference type="NCBI Taxonomy" id="747525"/>
    <lineage>
        <taxon>Eukaryota</taxon>
        <taxon>Fungi</taxon>
        <taxon>Dikarya</taxon>
        <taxon>Basidiomycota</taxon>
        <taxon>Agaricomycotina</taxon>
        <taxon>Agaricomycetes</taxon>
        <taxon>Russulales</taxon>
        <taxon>Bondarzewiaceae</taxon>
        <taxon>Heterobasidion</taxon>
        <taxon>Heterobasidion annosum species complex</taxon>
    </lineage>
</organism>
<feature type="region of interest" description="Disordered" evidence="1">
    <location>
        <begin position="242"/>
        <end position="295"/>
    </location>
</feature>
<keyword evidence="3" id="KW-1185">Reference proteome</keyword>
<dbReference type="PANTHER" id="PTHR13464">
    <property type="entry name" value="TRANSCRIPTIONAL REGULATOR PROTEIN HCNGP"/>
    <property type="match status" value="1"/>
</dbReference>
<proteinExistence type="predicted"/>
<gene>
    <name evidence="2" type="ORF">HETIRDRAFT_388331</name>
</gene>
<dbReference type="GO" id="GO:0005634">
    <property type="term" value="C:nucleus"/>
    <property type="evidence" value="ECO:0007669"/>
    <property type="project" value="TreeGrafter"/>
</dbReference>
<feature type="compositionally biased region" description="Basic and acidic residues" evidence="1">
    <location>
        <begin position="242"/>
        <end position="255"/>
    </location>
</feature>
<dbReference type="PANTHER" id="PTHR13464:SF0">
    <property type="entry name" value="SAP30-BINDING PROTEIN"/>
    <property type="match status" value="1"/>
</dbReference>
<dbReference type="GeneID" id="20672364"/>
<dbReference type="OrthoDB" id="1714508at2759"/>
<feature type="compositionally biased region" description="Low complexity" evidence="1">
    <location>
        <begin position="258"/>
        <end position="272"/>
    </location>
</feature>
<feature type="compositionally biased region" description="Basic residues" evidence="1">
    <location>
        <begin position="21"/>
        <end position="31"/>
    </location>
</feature>
<dbReference type="InterPro" id="IPR012479">
    <property type="entry name" value="SAP30BP"/>
</dbReference>
<protein>
    <recommendedName>
        <fullName evidence="4">HCNGP-domain-containing protein</fullName>
    </recommendedName>
</protein>
<accession>W4JZE6</accession>
<feature type="compositionally biased region" description="Polar residues" evidence="1">
    <location>
        <begin position="1"/>
        <end position="11"/>
    </location>
</feature>
<dbReference type="RefSeq" id="XP_009550229.1">
    <property type="nucleotide sequence ID" value="XM_009551934.1"/>
</dbReference>
<dbReference type="AlphaFoldDB" id="W4JZE6"/>
<dbReference type="Pfam" id="PF07818">
    <property type="entry name" value="HCNGP"/>
    <property type="match status" value="1"/>
</dbReference>
<dbReference type="eggNOG" id="ENOG502SBKG">
    <property type="taxonomic scope" value="Eukaryota"/>
</dbReference>
<dbReference type="STRING" id="747525.W4JZE6"/>